<dbReference type="AlphaFoldDB" id="E0Q7V0"/>
<dbReference type="HOGENOM" id="CLU_3180734_0_0_11"/>
<gene>
    <name evidence="1" type="ORF">HMPREF0168_1208</name>
</gene>
<dbReference type="EMBL" id="AEEQ01000009">
    <property type="protein sequence ID" value="EFM41815.1"/>
    <property type="molecule type" value="Genomic_DNA"/>
</dbReference>
<evidence type="ECO:0000313" key="2">
    <source>
        <dbReference type="Proteomes" id="UP000003323"/>
    </source>
</evidence>
<dbReference type="Proteomes" id="UP000003323">
    <property type="component" value="Unassembled WGS sequence"/>
</dbReference>
<proteinExistence type="predicted"/>
<comment type="caution">
    <text evidence="1">The sequence shown here is derived from an EMBL/GenBank/DDBJ whole genome shotgun (WGS) entry which is preliminary data.</text>
</comment>
<accession>E0Q7V0</accession>
<protein>
    <submittedName>
        <fullName evidence="1">Uncharacterized protein</fullName>
    </submittedName>
</protein>
<reference evidence="1 2" key="1">
    <citation type="submission" date="2010-08" db="EMBL/GenBank/DDBJ databases">
        <authorList>
            <person name="Muzny D."/>
            <person name="Qin X."/>
            <person name="Deng J."/>
            <person name="Jiang H."/>
            <person name="Liu Y."/>
            <person name="Qu J."/>
            <person name="Song X.-Z."/>
            <person name="Zhang L."/>
            <person name="Thornton R."/>
            <person name="Coyle M."/>
            <person name="Francisco L."/>
            <person name="Jackson L."/>
            <person name="Javaid M."/>
            <person name="Korchina V."/>
            <person name="Kovar C."/>
            <person name="Mata R."/>
            <person name="Mathew T."/>
            <person name="Ngo R."/>
            <person name="Nguyen L."/>
            <person name="Nguyen N."/>
            <person name="Okwuonu G."/>
            <person name="Ongeri F."/>
            <person name="Pham C."/>
            <person name="Simmons D."/>
            <person name="Wilczek-Boney K."/>
            <person name="Hale W."/>
            <person name="Jakkamsetti A."/>
            <person name="Pham P."/>
            <person name="Ruth R."/>
            <person name="San Lucas F."/>
            <person name="Warren J."/>
            <person name="Zhang J."/>
            <person name="Zhao Z."/>
            <person name="Zhou C."/>
            <person name="Zhu D."/>
            <person name="Lee S."/>
            <person name="Bess C."/>
            <person name="Blankenburg K."/>
            <person name="Forbes L."/>
            <person name="Fu Q."/>
            <person name="Gubbala S."/>
            <person name="Hirani K."/>
            <person name="Jayaseelan J.C."/>
            <person name="Lara F."/>
            <person name="Munidasa M."/>
            <person name="Palculict T."/>
            <person name="Patil S."/>
            <person name="Pu L.-L."/>
            <person name="Saada N."/>
            <person name="Tang L."/>
            <person name="Weissenberger G."/>
            <person name="Zhu Y."/>
            <person name="Hemphill L."/>
            <person name="Shang Y."/>
            <person name="Youmans B."/>
            <person name="Ayvaz T."/>
            <person name="Ross M."/>
            <person name="Santibanez J."/>
            <person name="Aqrawi P."/>
            <person name="Gross S."/>
            <person name="Joshi V."/>
            <person name="Fowler G."/>
            <person name="Nazareth L."/>
            <person name="Reid J."/>
            <person name="Worley K."/>
            <person name="Petrosino J."/>
            <person name="Highlander S."/>
            <person name="Gibbs R."/>
        </authorList>
    </citation>
    <scope>NUCLEOTIDE SEQUENCE [LARGE SCALE GENOMIC DNA]</scope>
    <source>
        <strain evidence="1 2">ATCC 27679</strain>
    </source>
</reference>
<organism evidence="1 2">
    <name type="scientific">Bifidobacterium dentium ATCC 27679</name>
    <dbReference type="NCBI Taxonomy" id="871562"/>
    <lineage>
        <taxon>Bacteria</taxon>
        <taxon>Bacillati</taxon>
        <taxon>Actinomycetota</taxon>
        <taxon>Actinomycetes</taxon>
        <taxon>Bifidobacteriales</taxon>
        <taxon>Bifidobacteriaceae</taxon>
        <taxon>Bifidobacterium</taxon>
    </lineage>
</organism>
<name>E0Q7V0_9BIFI</name>
<sequence>MDKPLFVDFIYVLLDMDQYFGAVFVLHGVHTLVSQITDGGAAKAWL</sequence>
<evidence type="ECO:0000313" key="1">
    <source>
        <dbReference type="EMBL" id="EFM41815.1"/>
    </source>
</evidence>